<keyword evidence="5 9" id="KW-0479">Metal-binding</keyword>
<evidence type="ECO:0000256" key="3">
    <source>
        <dbReference type="ARBA" id="ARBA00010617"/>
    </source>
</evidence>
<evidence type="ECO:0000256" key="10">
    <source>
        <dbReference type="RuleBase" id="RU000461"/>
    </source>
</evidence>
<protein>
    <submittedName>
        <fullName evidence="11">Cytochrome P450</fullName>
    </submittedName>
</protein>
<dbReference type="CDD" id="cd11065">
    <property type="entry name" value="CYP64-like"/>
    <property type="match status" value="1"/>
</dbReference>
<keyword evidence="12" id="KW-1185">Reference proteome</keyword>
<name>A0A9P5PFU3_9AGAR</name>
<dbReference type="PROSITE" id="PS00086">
    <property type="entry name" value="CYTOCHROME_P450"/>
    <property type="match status" value="1"/>
</dbReference>
<comment type="caution">
    <text evidence="11">The sequence shown here is derived from an EMBL/GenBank/DDBJ whole genome shotgun (WGS) entry which is preliminary data.</text>
</comment>
<reference evidence="11" key="1">
    <citation type="submission" date="2020-11" db="EMBL/GenBank/DDBJ databases">
        <authorList>
            <consortium name="DOE Joint Genome Institute"/>
            <person name="Ahrendt S."/>
            <person name="Riley R."/>
            <person name="Andreopoulos W."/>
            <person name="Labutti K."/>
            <person name="Pangilinan J."/>
            <person name="Ruiz-Duenas F.J."/>
            <person name="Barrasa J.M."/>
            <person name="Sanchez-Garcia M."/>
            <person name="Camarero S."/>
            <person name="Miyauchi S."/>
            <person name="Serrano A."/>
            <person name="Linde D."/>
            <person name="Babiker R."/>
            <person name="Drula E."/>
            <person name="Ayuso-Fernandez I."/>
            <person name="Pacheco R."/>
            <person name="Padilla G."/>
            <person name="Ferreira P."/>
            <person name="Barriuso J."/>
            <person name="Kellner H."/>
            <person name="Castanera R."/>
            <person name="Alfaro M."/>
            <person name="Ramirez L."/>
            <person name="Pisabarro A.G."/>
            <person name="Kuo A."/>
            <person name="Tritt A."/>
            <person name="Lipzen A."/>
            <person name="He G."/>
            <person name="Yan M."/>
            <person name="Ng V."/>
            <person name="Cullen D."/>
            <person name="Martin F."/>
            <person name="Rosso M.-N."/>
            <person name="Henrissat B."/>
            <person name="Hibbett D."/>
            <person name="Martinez A.T."/>
            <person name="Grigoriev I.V."/>
        </authorList>
    </citation>
    <scope>NUCLEOTIDE SEQUENCE</scope>
    <source>
        <strain evidence="11">AH 40177</strain>
    </source>
</reference>
<dbReference type="PANTHER" id="PTHR46300:SF7">
    <property type="entry name" value="P450, PUTATIVE (EUROFUNG)-RELATED"/>
    <property type="match status" value="1"/>
</dbReference>
<dbReference type="SUPFAM" id="SSF48264">
    <property type="entry name" value="Cytochrome P450"/>
    <property type="match status" value="1"/>
</dbReference>
<evidence type="ECO:0000256" key="6">
    <source>
        <dbReference type="ARBA" id="ARBA00023002"/>
    </source>
</evidence>
<evidence type="ECO:0000256" key="1">
    <source>
        <dbReference type="ARBA" id="ARBA00001971"/>
    </source>
</evidence>
<organism evidence="11 12">
    <name type="scientific">Rhodocollybia butyracea</name>
    <dbReference type="NCBI Taxonomy" id="206335"/>
    <lineage>
        <taxon>Eukaryota</taxon>
        <taxon>Fungi</taxon>
        <taxon>Dikarya</taxon>
        <taxon>Basidiomycota</taxon>
        <taxon>Agaricomycotina</taxon>
        <taxon>Agaricomycetes</taxon>
        <taxon>Agaricomycetidae</taxon>
        <taxon>Agaricales</taxon>
        <taxon>Marasmiineae</taxon>
        <taxon>Omphalotaceae</taxon>
        <taxon>Rhodocollybia</taxon>
    </lineage>
</organism>
<evidence type="ECO:0000256" key="4">
    <source>
        <dbReference type="ARBA" id="ARBA00022617"/>
    </source>
</evidence>
<evidence type="ECO:0000313" key="11">
    <source>
        <dbReference type="EMBL" id="KAF9063068.1"/>
    </source>
</evidence>
<comment type="pathway">
    <text evidence="2">Secondary metabolite biosynthesis.</text>
</comment>
<evidence type="ECO:0000313" key="12">
    <source>
        <dbReference type="Proteomes" id="UP000772434"/>
    </source>
</evidence>
<dbReference type="OrthoDB" id="2789670at2759"/>
<dbReference type="GO" id="GO:0020037">
    <property type="term" value="F:heme binding"/>
    <property type="evidence" value="ECO:0007669"/>
    <property type="project" value="InterPro"/>
</dbReference>
<evidence type="ECO:0000256" key="8">
    <source>
        <dbReference type="ARBA" id="ARBA00023033"/>
    </source>
</evidence>
<proteinExistence type="inferred from homology"/>
<evidence type="ECO:0000256" key="5">
    <source>
        <dbReference type="ARBA" id="ARBA00022723"/>
    </source>
</evidence>
<gene>
    <name evidence="11" type="ORF">BDP27DRAFT_1335765</name>
</gene>
<dbReference type="PRINTS" id="PR00385">
    <property type="entry name" value="P450"/>
</dbReference>
<dbReference type="Gene3D" id="1.10.630.10">
    <property type="entry name" value="Cytochrome P450"/>
    <property type="match status" value="1"/>
</dbReference>
<dbReference type="GO" id="GO:0016705">
    <property type="term" value="F:oxidoreductase activity, acting on paired donors, with incorporation or reduction of molecular oxygen"/>
    <property type="evidence" value="ECO:0007669"/>
    <property type="project" value="InterPro"/>
</dbReference>
<evidence type="ECO:0000256" key="7">
    <source>
        <dbReference type="ARBA" id="ARBA00023004"/>
    </source>
</evidence>
<dbReference type="PRINTS" id="PR00463">
    <property type="entry name" value="EP450I"/>
</dbReference>
<dbReference type="InterPro" id="IPR002401">
    <property type="entry name" value="Cyt_P450_E_grp-I"/>
</dbReference>
<dbReference type="Pfam" id="PF00067">
    <property type="entry name" value="p450"/>
    <property type="match status" value="1"/>
</dbReference>
<comment type="cofactor">
    <cofactor evidence="1 9">
        <name>heme</name>
        <dbReference type="ChEBI" id="CHEBI:30413"/>
    </cofactor>
</comment>
<keyword evidence="8 10" id="KW-0503">Monooxygenase</keyword>
<sequence length="522" mass="58627">MTEDSITYPIMLKLDLTHTLAVLFFTLTIAICARRKNSRRLPLPPGPRKLPIIGNLFNIPSKGHIWLEYGEMCRKHNSDIIHLSALRNSIIILNSARAVGDLLEKRSLIYSSRPPTVMLGELMGWGATFIFRPYDDEWKAQRRILTRAIPPTDVKRFHPKQITATHDLLRVLGQSNDIMKDLHTWAAVFIMDVTYGIQGEEAVPYLKTAIEALDSMAIAGTPGAFLVDQIPLLKYVPEWFPGAEFKRKAREWNLLRIKMTEDAYRVTKERMADGTATPSLTSVALEQIDLTKDPAQQEEQIKAASVTAYGGGSDTIVGALGAFILAMLMNPHVQTEAQQELDSVLAPGDLPTFSLEPDLPYISAVVREVLRHQPVTPLAFPHLVTEEDVYRGYLIPKGSIVMPNVWSILHNEEDYPDPYRFNPSRFLDANGSIDPNVNDPTNFAFGFGRRACPGKDIALASLWIGVASILTCYRIEPEIDEHGNLMDRKGEWYPGPTLFNHPLPFKCRFIPRSKDVETSLDV</sequence>
<feature type="binding site" description="axial binding residue" evidence="9">
    <location>
        <position position="452"/>
    </location>
    <ligand>
        <name>heme</name>
        <dbReference type="ChEBI" id="CHEBI:30413"/>
    </ligand>
    <ligandPart>
        <name>Fe</name>
        <dbReference type="ChEBI" id="CHEBI:18248"/>
    </ligandPart>
</feature>
<comment type="similarity">
    <text evidence="3 10">Belongs to the cytochrome P450 family.</text>
</comment>
<dbReference type="InterPro" id="IPR017972">
    <property type="entry name" value="Cyt_P450_CS"/>
</dbReference>
<dbReference type="AlphaFoldDB" id="A0A9P5PFU3"/>
<keyword evidence="7 9" id="KW-0408">Iron</keyword>
<dbReference type="InterPro" id="IPR036396">
    <property type="entry name" value="Cyt_P450_sf"/>
</dbReference>
<dbReference type="PANTHER" id="PTHR46300">
    <property type="entry name" value="P450, PUTATIVE (EUROFUNG)-RELATED-RELATED"/>
    <property type="match status" value="1"/>
</dbReference>
<dbReference type="InterPro" id="IPR001128">
    <property type="entry name" value="Cyt_P450"/>
</dbReference>
<keyword evidence="4 9" id="KW-0349">Heme</keyword>
<accession>A0A9P5PFU3</accession>
<dbReference type="EMBL" id="JADNRY010000155">
    <property type="protein sequence ID" value="KAF9063068.1"/>
    <property type="molecule type" value="Genomic_DNA"/>
</dbReference>
<keyword evidence="6 10" id="KW-0560">Oxidoreductase</keyword>
<dbReference type="GO" id="GO:0005506">
    <property type="term" value="F:iron ion binding"/>
    <property type="evidence" value="ECO:0007669"/>
    <property type="project" value="InterPro"/>
</dbReference>
<dbReference type="GO" id="GO:0004497">
    <property type="term" value="F:monooxygenase activity"/>
    <property type="evidence" value="ECO:0007669"/>
    <property type="project" value="UniProtKB-KW"/>
</dbReference>
<dbReference type="InterPro" id="IPR050364">
    <property type="entry name" value="Cytochrome_P450_fung"/>
</dbReference>
<evidence type="ECO:0000256" key="9">
    <source>
        <dbReference type="PIRSR" id="PIRSR602401-1"/>
    </source>
</evidence>
<dbReference type="Proteomes" id="UP000772434">
    <property type="component" value="Unassembled WGS sequence"/>
</dbReference>
<evidence type="ECO:0000256" key="2">
    <source>
        <dbReference type="ARBA" id="ARBA00005179"/>
    </source>
</evidence>